<evidence type="ECO:0000313" key="2">
    <source>
        <dbReference type="EMBL" id="CAB4163549.1"/>
    </source>
</evidence>
<sequence>MSKAKKKVKQGAATPTLKKLINMNTLKEPDFLYRACGHYLSCWPNNMSAKKVVERLSKGSNKGIDHWQPFEDYPPESVAELIEDMAHVLERYYIEDTEALRSVMAYNRFLN</sequence>
<protein>
    <submittedName>
        <fullName evidence="1">Uncharacterized protein</fullName>
    </submittedName>
</protein>
<organism evidence="1">
    <name type="scientific">uncultured Caudovirales phage</name>
    <dbReference type="NCBI Taxonomy" id="2100421"/>
    <lineage>
        <taxon>Viruses</taxon>
        <taxon>Duplodnaviria</taxon>
        <taxon>Heunggongvirae</taxon>
        <taxon>Uroviricota</taxon>
        <taxon>Caudoviricetes</taxon>
        <taxon>Peduoviridae</taxon>
        <taxon>Maltschvirus</taxon>
        <taxon>Maltschvirus maltsch</taxon>
    </lineage>
</organism>
<dbReference type="EMBL" id="LR796756">
    <property type="protein sequence ID" value="CAB4163549.1"/>
    <property type="molecule type" value="Genomic_DNA"/>
</dbReference>
<accession>A0A6J5MVH5</accession>
<proteinExistence type="predicted"/>
<dbReference type="EMBL" id="LR796531">
    <property type="protein sequence ID" value="CAB4149971.1"/>
    <property type="molecule type" value="Genomic_DNA"/>
</dbReference>
<gene>
    <name evidence="1" type="ORF">UFOVP543_50</name>
    <name evidence="2" type="ORF">UFOVP804_26</name>
</gene>
<name>A0A6J5MVH5_9CAUD</name>
<evidence type="ECO:0000313" key="1">
    <source>
        <dbReference type="EMBL" id="CAB4149971.1"/>
    </source>
</evidence>
<reference evidence="1" key="1">
    <citation type="submission" date="2020-04" db="EMBL/GenBank/DDBJ databases">
        <authorList>
            <person name="Chiriac C."/>
            <person name="Salcher M."/>
            <person name="Ghai R."/>
            <person name="Kavagutti S V."/>
        </authorList>
    </citation>
    <scope>NUCLEOTIDE SEQUENCE</scope>
</reference>